<feature type="transmembrane region" description="Helical" evidence="1">
    <location>
        <begin position="90"/>
        <end position="108"/>
    </location>
</feature>
<proteinExistence type="predicted"/>
<feature type="transmembrane region" description="Helical" evidence="1">
    <location>
        <begin position="128"/>
        <end position="148"/>
    </location>
</feature>
<feature type="transmembrane region" description="Helical" evidence="1">
    <location>
        <begin position="463"/>
        <end position="483"/>
    </location>
</feature>
<feature type="transmembrane region" description="Helical" evidence="1">
    <location>
        <begin position="34"/>
        <end position="53"/>
    </location>
</feature>
<name>A0A975XLT1_9MICC</name>
<keyword evidence="1" id="KW-0472">Membrane</keyword>
<evidence type="ECO:0000313" key="2">
    <source>
        <dbReference type="EMBL" id="QWQ37148.1"/>
    </source>
</evidence>
<reference evidence="2" key="1">
    <citation type="submission" date="2021-06" db="EMBL/GenBank/DDBJ databases">
        <title>Novel species in genus Arthrobacter.</title>
        <authorList>
            <person name="Zhang G."/>
        </authorList>
    </citation>
    <scope>NUCLEOTIDE SEQUENCE</scope>
    <source>
        <strain evidence="2">Zg-ZUI122</strain>
    </source>
</reference>
<feature type="transmembrane region" description="Helical" evidence="1">
    <location>
        <begin position="246"/>
        <end position="264"/>
    </location>
</feature>
<gene>
    <name evidence="2" type="ORF">KG104_05105</name>
</gene>
<evidence type="ECO:0000256" key="1">
    <source>
        <dbReference type="SAM" id="Phobius"/>
    </source>
</evidence>
<keyword evidence="1" id="KW-0812">Transmembrane</keyword>
<dbReference type="AlphaFoldDB" id="A0A975XLT1"/>
<dbReference type="EMBL" id="CP076456">
    <property type="protein sequence ID" value="QWQ37148.1"/>
    <property type="molecule type" value="Genomic_DNA"/>
</dbReference>
<feature type="transmembrane region" description="Helical" evidence="1">
    <location>
        <begin position="292"/>
        <end position="311"/>
    </location>
</feature>
<organism evidence="2 3">
    <name type="scientific">Arthrobacter sunyaminii</name>
    <dbReference type="NCBI Taxonomy" id="2816859"/>
    <lineage>
        <taxon>Bacteria</taxon>
        <taxon>Bacillati</taxon>
        <taxon>Actinomycetota</taxon>
        <taxon>Actinomycetes</taxon>
        <taxon>Micrococcales</taxon>
        <taxon>Micrococcaceae</taxon>
        <taxon>Arthrobacter</taxon>
    </lineage>
</organism>
<evidence type="ECO:0000313" key="3">
    <source>
        <dbReference type="Proteomes" id="UP000680588"/>
    </source>
</evidence>
<sequence>MNAELVPHRITPGGPGPAGAEKAADSRRSGPRTAVALVALLVFALVLPLQIRGAGSVFYTDTNFLIRYAVALYAAIKLATLLWQTDIRPVAGVFWIFVYTGMGLAPLAQLATGRSTALAIQVTEDLLTMASLLTLVGCVCFDLAYHVRLRRRGLIRPRLRFRTLRSLDVLRIFSVGAVVAALVYIVQVGGPAVFFLSRQETSEALDAISPDSGQALRAIVSAAGSVACLTALIFYIHVWRTRDRKLAAVDGFLIAALVIMNVIVNNPVSNSRYWTLAVVFGVLLPLIRGRKALFNAAVAGGVIASVVIFPLSDITRRAAGAGVPVRSDSIWVTIATKDYDQFTMLSNTLGYTMDHGLSWGMQALGPLLFWVPRVAWPEKPLDTGVEVGMWMNSTNLNLSAPLWAEAWINFGLLGLILVFAALGLLARRLDAGFRAEILSKGSVGYLGISIFAGYLFIILRGSLLQSMGRLMILVLSILILTAVTNRQERLER</sequence>
<feature type="transmembrane region" description="Helical" evidence="1">
    <location>
        <begin position="215"/>
        <end position="239"/>
    </location>
</feature>
<keyword evidence="1" id="KW-1133">Transmembrane helix</keyword>
<accession>A0A975XLT1</accession>
<dbReference type="Proteomes" id="UP000680588">
    <property type="component" value="Chromosome"/>
</dbReference>
<protein>
    <submittedName>
        <fullName evidence="2">Oligosaccharide repeat unit polymerase</fullName>
    </submittedName>
</protein>
<feature type="transmembrane region" description="Helical" evidence="1">
    <location>
        <begin position="169"/>
        <end position="195"/>
    </location>
</feature>
<dbReference type="RefSeq" id="WP_104161713.1">
    <property type="nucleotide sequence ID" value="NZ_CP076456.1"/>
</dbReference>
<feature type="transmembrane region" description="Helical" evidence="1">
    <location>
        <begin position="437"/>
        <end position="457"/>
    </location>
</feature>
<dbReference type="KEGG" id="asun:KG104_05105"/>
<keyword evidence="3" id="KW-1185">Reference proteome</keyword>
<feature type="transmembrane region" description="Helical" evidence="1">
    <location>
        <begin position="406"/>
        <end position="425"/>
    </location>
</feature>
<feature type="transmembrane region" description="Helical" evidence="1">
    <location>
        <begin position="65"/>
        <end position="83"/>
    </location>
</feature>
<feature type="transmembrane region" description="Helical" evidence="1">
    <location>
        <begin position="270"/>
        <end position="287"/>
    </location>
</feature>